<comment type="caution">
    <text evidence="1">The sequence shown here is derived from an EMBL/GenBank/DDBJ whole genome shotgun (WGS) entry which is preliminary data.</text>
</comment>
<evidence type="ECO:0000313" key="1">
    <source>
        <dbReference type="EMBL" id="KWF45133.1"/>
    </source>
</evidence>
<organism evidence="1 2">
    <name type="scientific">Burkholderia diffusa</name>
    <dbReference type="NCBI Taxonomy" id="488732"/>
    <lineage>
        <taxon>Bacteria</taxon>
        <taxon>Pseudomonadati</taxon>
        <taxon>Pseudomonadota</taxon>
        <taxon>Betaproteobacteria</taxon>
        <taxon>Burkholderiales</taxon>
        <taxon>Burkholderiaceae</taxon>
        <taxon>Burkholderia</taxon>
        <taxon>Burkholderia cepacia complex</taxon>
    </lineage>
</organism>
<gene>
    <name evidence="1" type="ORF">WL88_29080</name>
</gene>
<accession>A0AAW3P6X2</accession>
<evidence type="ECO:0000313" key="2">
    <source>
        <dbReference type="Proteomes" id="UP000063236"/>
    </source>
</evidence>
<protein>
    <submittedName>
        <fullName evidence="1">Uncharacterized protein</fullName>
    </submittedName>
</protein>
<dbReference type="EMBL" id="LPJV01000062">
    <property type="protein sequence ID" value="KWF45133.1"/>
    <property type="molecule type" value="Genomic_DNA"/>
</dbReference>
<name>A0AAW3P6X2_9BURK</name>
<reference evidence="1 2" key="1">
    <citation type="submission" date="2015-11" db="EMBL/GenBank/DDBJ databases">
        <title>Expanding the genomic diversity of Burkholderia species for the development of highly accurate diagnostics.</title>
        <authorList>
            <person name="Sahl J."/>
            <person name="Keim P."/>
            <person name="Wagner D."/>
        </authorList>
    </citation>
    <scope>NUCLEOTIDE SEQUENCE [LARGE SCALE GENOMIC DNA]</scope>
    <source>
        <strain evidence="1 2">MSMB378WGS</strain>
    </source>
</reference>
<sequence>MSSITPYFAASAGSIPGDSDSLPLHGQRNPRVNAKVVKHLAIRLGTFDHIPHVTSGRKFRAVSIASHGQPRFLVRWKLVDQRAETQAHQHVSNYVLLMGAHNVDHRSYV</sequence>
<dbReference type="Proteomes" id="UP000063236">
    <property type="component" value="Unassembled WGS sequence"/>
</dbReference>
<proteinExistence type="predicted"/>
<dbReference type="AlphaFoldDB" id="A0AAW3P6X2"/>